<reference evidence="11 12" key="1">
    <citation type="submission" date="2018-02" db="EMBL/GenBank/DDBJ databases">
        <title>Genome sequence of the basidiomycete white-rot fungus Phlebia centrifuga.</title>
        <authorList>
            <person name="Granchi Z."/>
            <person name="Peng M."/>
            <person name="de Vries R.P."/>
            <person name="Hilden K."/>
            <person name="Makela M.R."/>
            <person name="Grigoriev I."/>
            <person name="Riley R."/>
        </authorList>
    </citation>
    <scope>NUCLEOTIDE SEQUENCE [LARGE SCALE GENOMIC DNA]</scope>
    <source>
        <strain evidence="11 12">FBCC195</strain>
    </source>
</reference>
<sequence length="246" mass="27329">MSEQEPLLRADPEMEAELGRGDAAADEKGHIARWREHTAEILECRPWHYTVILLARISLLSSLWYIICNDVLTDSVCVLADLGYTVLSDTCTPVEGPEAPLWLEILSHTSLAITTLFLVEIPITLWAMGISFYNPFGSIPHAGLHLFDALIILTTFVLEVVLRGRERELAGLLIILRLWRLVKLVGGIAVSAGELEEEDAKTLAKTRADLSQALKSLQEAQEENQRLRARLAYGNDDDVTVTGRST</sequence>
<evidence type="ECO:0000256" key="8">
    <source>
        <dbReference type="ARBA" id="ARBA00023136"/>
    </source>
</evidence>
<comment type="subcellular location">
    <subcellularLocation>
        <location evidence="1">Cell membrane</location>
        <topology evidence="1">Multi-pass membrane protein</topology>
    </subcellularLocation>
</comment>
<evidence type="ECO:0008006" key="13">
    <source>
        <dbReference type="Google" id="ProtNLM"/>
    </source>
</evidence>
<keyword evidence="8" id="KW-0472">Membrane</keyword>
<dbReference type="Proteomes" id="UP000186601">
    <property type="component" value="Unassembled WGS sequence"/>
</dbReference>
<keyword evidence="6" id="KW-1133">Transmembrane helix</keyword>
<evidence type="ECO:0000256" key="10">
    <source>
        <dbReference type="SAM" id="Coils"/>
    </source>
</evidence>
<gene>
    <name evidence="11" type="ORF">PHLCEN_2v4521</name>
</gene>
<evidence type="ECO:0000256" key="7">
    <source>
        <dbReference type="ARBA" id="ARBA00023065"/>
    </source>
</evidence>
<dbReference type="GO" id="GO:0034702">
    <property type="term" value="C:monoatomic ion channel complex"/>
    <property type="evidence" value="ECO:0007669"/>
    <property type="project" value="UniProtKB-KW"/>
</dbReference>
<dbReference type="STRING" id="98765.A0A2R6PND7"/>
<protein>
    <recommendedName>
        <fullName evidence="13">Voltage-gated hydrogen channel 1</fullName>
    </recommendedName>
</protein>
<dbReference type="PANTHER" id="PTHR46480">
    <property type="entry name" value="F20B24.22"/>
    <property type="match status" value="1"/>
</dbReference>
<dbReference type="EMBL" id="MLYV02000463">
    <property type="protein sequence ID" value="PSR94093.1"/>
    <property type="molecule type" value="Genomic_DNA"/>
</dbReference>
<evidence type="ECO:0000313" key="11">
    <source>
        <dbReference type="EMBL" id="PSR94093.1"/>
    </source>
</evidence>
<evidence type="ECO:0000256" key="6">
    <source>
        <dbReference type="ARBA" id="ARBA00022989"/>
    </source>
</evidence>
<dbReference type="InterPro" id="IPR027359">
    <property type="entry name" value="Volt_channel_dom_sf"/>
</dbReference>
<evidence type="ECO:0000256" key="3">
    <source>
        <dbReference type="ARBA" id="ARBA00022475"/>
    </source>
</evidence>
<dbReference type="GO" id="GO:0005886">
    <property type="term" value="C:plasma membrane"/>
    <property type="evidence" value="ECO:0007669"/>
    <property type="project" value="UniProtKB-SubCell"/>
</dbReference>
<feature type="coiled-coil region" evidence="10">
    <location>
        <begin position="200"/>
        <end position="237"/>
    </location>
</feature>
<accession>A0A2R6PND7</accession>
<dbReference type="PANTHER" id="PTHR46480:SF1">
    <property type="entry name" value="VOLTAGE-GATED HYDROGEN CHANNEL 1"/>
    <property type="match status" value="1"/>
</dbReference>
<keyword evidence="10" id="KW-0175">Coiled coil</keyword>
<keyword evidence="9" id="KW-0407">Ion channel</keyword>
<dbReference type="InterPro" id="IPR031846">
    <property type="entry name" value="Hvcn1"/>
</dbReference>
<evidence type="ECO:0000256" key="1">
    <source>
        <dbReference type="ARBA" id="ARBA00004651"/>
    </source>
</evidence>
<evidence type="ECO:0000313" key="12">
    <source>
        <dbReference type="Proteomes" id="UP000186601"/>
    </source>
</evidence>
<keyword evidence="5" id="KW-0851">Voltage-gated channel</keyword>
<dbReference type="GO" id="GO:0030171">
    <property type="term" value="F:voltage-gated proton channel activity"/>
    <property type="evidence" value="ECO:0007669"/>
    <property type="project" value="InterPro"/>
</dbReference>
<dbReference type="AlphaFoldDB" id="A0A2R6PND7"/>
<evidence type="ECO:0000256" key="9">
    <source>
        <dbReference type="ARBA" id="ARBA00023303"/>
    </source>
</evidence>
<organism evidence="11 12">
    <name type="scientific">Hermanssonia centrifuga</name>
    <dbReference type="NCBI Taxonomy" id="98765"/>
    <lineage>
        <taxon>Eukaryota</taxon>
        <taxon>Fungi</taxon>
        <taxon>Dikarya</taxon>
        <taxon>Basidiomycota</taxon>
        <taxon>Agaricomycotina</taxon>
        <taxon>Agaricomycetes</taxon>
        <taxon>Polyporales</taxon>
        <taxon>Meruliaceae</taxon>
        <taxon>Hermanssonia</taxon>
    </lineage>
</organism>
<keyword evidence="7" id="KW-0406">Ion transport</keyword>
<keyword evidence="4" id="KW-0812">Transmembrane</keyword>
<evidence type="ECO:0000256" key="2">
    <source>
        <dbReference type="ARBA" id="ARBA00022448"/>
    </source>
</evidence>
<keyword evidence="2" id="KW-0813">Transport</keyword>
<keyword evidence="12" id="KW-1185">Reference proteome</keyword>
<name>A0A2R6PND7_9APHY</name>
<keyword evidence="3" id="KW-1003">Cell membrane</keyword>
<comment type="caution">
    <text evidence="11">The sequence shown here is derived from an EMBL/GenBank/DDBJ whole genome shotgun (WGS) entry which is preliminary data.</text>
</comment>
<dbReference type="OrthoDB" id="427456at2759"/>
<dbReference type="Gene3D" id="1.20.120.350">
    <property type="entry name" value="Voltage-gated potassium channels. Chain C"/>
    <property type="match status" value="1"/>
</dbReference>
<evidence type="ECO:0000256" key="5">
    <source>
        <dbReference type="ARBA" id="ARBA00022882"/>
    </source>
</evidence>
<proteinExistence type="predicted"/>
<evidence type="ECO:0000256" key="4">
    <source>
        <dbReference type="ARBA" id="ARBA00022692"/>
    </source>
</evidence>